<dbReference type="PROSITE" id="PS50181">
    <property type="entry name" value="FBOX"/>
    <property type="match status" value="1"/>
</dbReference>
<evidence type="ECO:0000259" key="1">
    <source>
        <dbReference type="PROSITE" id="PS50181"/>
    </source>
</evidence>
<dbReference type="Proteomes" id="UP000663852">
    <property type="component" value="Unassembled WGS sequence"/>
</dbReference>
<dbReference type="SUPFAM" id="SSF141000">
    <property type="entry name" value="Glu-tRNAGln amidotransferase C subunit"/>
    <property type="match status" value="1"/>
</dbReference>
<protein>
    <recommendedName>
        <fullName evidence="1">F-box domain-containing protein</fullName>
    </recommendedName>
</protein>
<dbReference type="GO" id="GO:0031146">
    <property type="term" value="P:SCF-dependent proteasomal ubiquitin-dependent protein catabolic process"/>
    <property type="evidence" value="ECO:0007669"/>
    <property type="project" value="TreeGrafter"/>
</dbReference>
<dbReference type="InterPro" id="IPR036113">
    <property type="entry name" value="Asp/Glu-ADT_sf_sub_c"/>
</dbReference>
<dbReference type="InterPro" id="IPR001810">
    <property type="entry name" value="F-box_dom"/>
</dbReference>
<sequence length="707" mass="82523">MLRSLNICLQMFPLFLSRRSYSILKQIREKIITHPVKIDPDMQKKLERLSLLSFQNEQTIKKVEQTIHASDIIHQANVDHLEPLYTPVETELCPLRQQDTVSNEDTLSVKQVLQNATRTFEDYLVAPMIGKRESQTVEKMSSPLVDRLLLRFNNVKHRLEALLEICRTHEIVCLKENNEYDDESYRLYGPHDSDIEELEQCIISISRLIENLQQEQSSSDECHDALNYPLCDNDWTFESIKQLDEDIYDNHDEQREATLGVLSQLNMLLFNETCNQFSMKTADNDESDTNLDSCTLIPKSTAINLLDLPVEVLLHICSFMSPFELTTTLAPTCFYLANLILSNIPMDLDVPKLMSFFDVVHLFSHVSSVRSVTFTDWEQCVSNLTWAIWFDSLARNNPNLHTIRFHNILISPIVICLIVEYFPHCLQTIIFDPQRNKNYEKFDLILPLLGDNQIQLKNVTASYQVGITNFGLLQLINNLNTIVDLKLLYIDIIRDETMKILCDKHQTHLEKLEINGTELTDESINYINQCRKLESITIEFCINLTGSNFHLFHNFSHLRELCLTKIPNVPLESFYILFDSKHIFQHLILLKLDECHFIDDNCVRAIMTMCPRLIDFTCSWAYNLTDESFNEIVMRCQHLRRLSLLGCHQIYGYMLKDVPDTYLRRIEHLNFTQCNQIKDDLLLDLHKRKKSIIILDYYASLVIDDHE</sequence>
<name>A0A814QND8_ADIRI</name>
<dbReference type="SUPFAM" id="SSF52047">
    <property type="entry name" value="RNI-like"/>
    <property type="match status" value="1"/>
</dbReference>
<dbReference type="InterPro" id="IPR032675">
    <property type="entry name" value="LRR_dom_sf"/>
</dbReference>
<accession>A0A814QND8</accession>
<feature type="domain" description="F-box" evidence="1">
    <location>
        <begin position="302"/>
        <end position="353"/>
    </location>
</feature>
<evidence type="ECO:0000313" key="2">
    <source>
        <dbReference type="EMBL" id="CAF1122958.1"/>
    </source>
</evidence>
<proteinExistence type="predicted"/>
<dbReference type="GO" id="GO:0006450">
    <property type="term" value="P:regulation of translational fidelity"/>
    <property type="evidence" value="ECO:0007669"/>
    <property type="project" value="InterPro"/>
</dbReference>
<organism evidence="2 3">
    <name type="scientific">Adineta ricciae</name>
    <name type="common">Rotifer</name>
    <dbReference type="NCBI Taxonomy" id="249248"/>
    <lineage>
        <taxon>Eukaryota</taxon>
        <taxon>Metazoa</taxon>
        <taxon>Spiralia</taxon>
        <taxon>Gnathifera</taxon>
        <taxon>Rotifera</taxon>
        <taxon>Eurotatoria</taxon>
        <taxon>Bdelloidea</taxon>
        <taxon>Adinetida</taxon>
        <taxon>Adinetidae</taxon>
        <taxon>Adineta</taxon>
    </lineage>
</organism>
<comment type="caution">
    <text evidence="2">The sequence shown here is derived from an EMBL/GenBank/DDBJ whole genome shotgun (WGS) entry which is preliminary data.</text>
</comment>
<reference evidence="2" key="1">
    <citation type="submission" date="2021-02" db="EMBL/GenBank/DDBJ databases">
        <authorList>
            <person name="Nowell W R."/>
        </authorList>
    </citation>
    <scope>NUCLEOTIDE SEQUENCE</scope>
</reference>
<dbReference type="PANTHER" id="PTHR13318:SF190">
    <property type="entry name" value="PARTNER OF PAIRED, ISOFORM B"/>
    <property type="match status" value="1"/>
</dbReference>
<dbReference type="Gene3D" id="3.80.10.10">
    <property type="entry name" value="Ribonuclease Inhibitor"/>
    <property type="match status" value="2"/>
</dbReference>
<dbReference type="PANTHER" id="PTHR13318">
    <property type="entry name" value="PARTNER OF PAIRED, ISOFORM B-RELATED"/>
    <property type="match status" value="1"/>
</dbReference>
<evidence type="ECO:0000313" key="3">
    <source>
        <dbReference type="Proteomes" id="UP000663852"/>
    </source>
</evidence>
<dbReference type="OrthoDB" id="10257471at2759"/>
<dbReference type="EMBL" id="CAJNOJ010000106">
    <property type="protein sequence ID" value="CAF1122958.1"/>
    <property type="molecule type" value="Genomic_DNA"/>
</dbReference>
<dbReference type="InterPro" id="IPR036047">
    <property type="entry name" value="F-box-like_dom_sf"/>
</dbReference>
<dbReference type="SUPFAM" id="SSF81383">
    <property type="entry name" value="F-box domain"/>
    <property type="match status" value="1"/>
</dbReference>
<dbReference type="AlphaFoldDB" id="A0A814QND8"/>
<gene>
    <name evidence="2" type="ORF">EDS130_LOCUS21153</name>
</gene>
<dbReference type="GO" id="GO:0019005">
    <property type="term" value="C:SCF ubiquitin ligase complex"/>
    <property type="evidence" value="ECO:0007669"/>
    <property type="project" value="TreeGrafter"/>
</dbReference>